<dbReference type="Pfam" id="PF08220">
    <property type="entry name" value="HTH_DeoR"/>
    <property type="match status" value="1"/>
</dbReference>
<dbReference type="SMART" id="SM01134">
    <property type="entry name" value="DeoRC"/>
    <property type="match status" value="1"/>
</dbReference>
<dbReference type="Proteomes" id="UP000643525">
    <property type="component" value="Unassembled WGS sequence"/>
</dbReference>
<dbReference type="Pfam" id="PF00455">
    <property type="entry name" value="DeoRC"/>
    <property type="match status" value="1"/>
</dbReference>
<dbReference type="PROSITE" id="PS00894">
    <property type="entry name" value="HTH_DEOR_1"/>
    <property type="match status" value="1"/>
</dbReference>
<dbReference type="PROSITE" id="PS51000">
    <property type="entry name" value="HTH_DEOR_2"/>
    <property type="match status" value="1"/>
</dbReference>
<keyword evidence="1" id="KW-0805">Transcription regulation</keyword>
<dbReference type="RefSeq" id="WP_192594793.1">
    <property type="nucleotide sequence ID" value="NZ_BAAALJ010000014.1"/>
</dbReference>
<gene>
    <name evidence="6" type="ORF">H4W27_000790</name>
</gene>
<dbReference type="InterPro" id="IPR036390">
    <property type="entry name" value="WH_DNA-bd_sf"/>
</dbReference>
<evidence type="ECO:0000256" key="3">
    <source>
        <dbReference type="ARBA" id="ARBA00023163"/>
    </source>
</evidence>
<protein>
    <submittedName>
        <fullName evidence="6">DeoR/GlpR family transcriptional regulator of sugar metabolism</fullName>
    </submittedName>
</protein>
<keyword evidence="7" id="KW-1185">Reference proteome</keyword>
<accession>A0ABR9JCL3</accession>
<evidence type="ECO:0000256" key="2">
    <source>
        <dbReference type="ARBA" id="ARBA00023125"/>
    </source>
</evidence>
<dbReference type="InterPro" id="IPR001034">
    <property type="entry name" value="DeoR_HTH"/>
</dbReference>
<evidence type="ECO:0000256" key="4">
    <source>
        <dbReference type="SAM" id="MobiDB-lite"/>
    </source>
</evidence>
<proteinExistence type="predicted"/>
<dbReference type="Gene3D" id="3.40.50.1360">
    <property type="match status" value="1"/>
</dbReference>
<name>A0ABR9JCL3_9MICC</name>
<dbReference type="PRINTS" id="PR00037">
    <property type="entry name" value="HTHLACR"/>
</dbReference>
<dbReference type="PANTHER" id="PTHR30363:SF44">
    <property type="entry name" value="AGA OPERON TRANSCRIPTIONAL REPRESSOR-RELATED"/>
    <property type="match status" value="1"/>
</dbReference>
<dbReference type="EMBL" id="JADBED010000001">
    <property type="protein sequence ID" value="MBE1523672.1"/>
    <property type="molecule type" value="Genomic_DNA"/>
</dbReference>
<dbReference type="InterPro" id="IPR014036">
    <property type="entry name" value="DeoR-like_C"/>
</dbReference>
<dbReference type="PANTHER" id="PTHR30363">
    <property type="entry name" value="HTH-TYPE TRANSCRIPTIONAL REGULATOR SRLR-RELATED"/>
    <property type="match status" value="1"/>
</dbReference>
<evidence type="ECO:0000259" key="5">
    <source>
        <dbReference type="PROSITE" id="PS51000"/>
    </source>
</evidence>
<keyword evidence="2" id="KW-0238">DNA-binding</keyword>
<dbReference type="InterPro" id="IPR050313">
    <property type="entry name" value="Carb_Metab_HTH_regulators"/>
</dbReference>
<organism evidence="6 7">
    <name type="scientific">Nesterenkonia lutea</name>
    <dbReference type="NCBI Taxonomy" id="272919"/>
    <lineage>
        <taxon>Bacteria</taxon>
        <taxon>Bacillati</taxon>
        <taxon>Actinomycetota</taxon>
        <taxon>Actinomycetes</taxon>
        <taxon>Micrococcales</taxon>
        <taxon>Micrococcaceae</taxon>
        <taxon>Nesterenkonia</taxon>
    </lineage>
</organism>
<dbReference type="InterPro" id="IPR018356">
    <property type="entry name" value="Tscrpt_reg_HTH_DeoR_CS"/>
</dbReference>
<dbReference type="Gene3D" id="1.10.10.10">
    <property type="entry name" value="Winged helix-like DNA-binding domain superfamily/Winged helix DNA-binding domain"/>
    <property type="match status" value="1"/>
</dbReference>
<evidence type="ECO:0000313" key="6">
    <source>
        <dbReference type="EMBL" id="MBE1523672.1"/>
    </source>
</evidence>
<dbReference type="SUPFAM" id="SSF100950">
    <property type="entry name" value="NagB/RpiA/CoA transferase-like"/>
    <property type="match status" value="1"/>
</dbReference>
<feature type="domain" description="HTH deoR-type" evidence="5">
    <location>
        <begin position="20"/>
        <end position="75"/>
    </location>
</feature>
<dbReference type="InterPro" id="IPR036388">
    <property type="entry name" value="WH-like_DNA-bd_sf"/>
</dbReference>
<feature type="region of interest" description="Disordered" evidence="4">
    <location>
        <begin position="1"/>
        <end position="21"/>
    </location>
</feature>
<keyword evidence="3" id="KW-0804">Transcription</keyword>
<sequence length="264" mass="28770">MENTLEQPHDRTQVPLPEPGTDRKEYIVSLLRDQERVEVNGVAEAFDVSAMTIRRDLAELDKEGRVQRVHGGAVARRSPFPLRAEIASVEKFRIARAVNGLIANGDTVGIEVGTTCRAVARELATRDDILAVTNSLQAAIEFQRSRSSLLVLGGVMTSEFALVNGSWGRENGTIHLDKVVIGCGGISEEGVSHFDIPETEARKELIQNSDLVILAADHTKWGRRKAILLAELDVLDILVTDAEPPPELRQALRSASVEVVIAGV</sequence>
<dbReference type="SMART" id="SM00420">
    <property type="entry name" value="HTH_DEOR"/>
    <property type="match status" value="1"/>
</dbReference>
<evidence type="ECO:0000313" key="7">
    <source>
        <dbReference type="Proteomes" id="UP000643525"/>
    </source>
</evidence>
<reference evidence="6 7" key="1">
    <citation type="submission" date="2020-10" db="EMBL/GenBank/DDBJ databases">
        <title>Sequencing the genomes of 1000 actinobacteria strains.</title>
        <authorList>
            <person name="Klenk H.-P."/>
        </authorList>
    </citation>
    <scope>NUCLEOTIDE SEQUENCE [LARGE SCALE GENOMIC DNA]</scope>
    <source>
        <strain evidence="6 7">DSM 15666</strain>
    </source>
</reference>
<dbReference type="InterPro" id="IPR037171">
    <property type="entry name" value="NagB/RpiA_transferase-like"/>
</dbReference>
<evidence type="ECO:0000256" key="1">
    <source>
        <dbReference type="ARBA" id="ARBA00023015"/>
    </source>
</evidence>
<comment type="caution">
    <text evidence="6">The sequence shown here is derived from an EMBL/GenBank/DDBJ whole genome shotgun (WGS) entry which is preliminary data.</text>
</comment>
<dbReference type="SUPFAM" id="SSF46785">
    <property type="entry name" value="Winged helix' DNA-binding domain"/>
    <property type="match status" value="1"/>
</dbReference>